<dbReference type="Proteomes" id="UP000218231">
    <property type="component" value="Unassembled WGS sequence"/>
</dbReference>
<name>A0A2A2LKH0_9BILA</name>
<organism evidence="2 3">
    <name type="scientific">Diploscapter pachys</name>
    <dbReference type="NCBI Taxonomy" id="2018661"/>
    <lineage>
        <taxon>Eukaryota</taxon>
        <taxon>Metazoa</taxon>
        <taxon>Ecdysozoa</taxon>
        <taxon>Nematoda</taxon>
        <taxon>Chromadorea</taxon>
        <taxon>Rhabditida</taxon>
        <taxon>Rhabditina</taxon>
        <taxon>Rhabditomorpha</taxon>
        <taxon>Rhabditoidea</taxon>
        <taxon>Rhabditidae</taxon>
        <taxon>Diploscapter</taxon>
    </lineage>
</organism>
<proteinExistence type="predicted"/>
<evidence type="ECO:0000313" key="3">
    <source>
        <dbReference type="Proteomes" id="UP000218231"/>
    </source>
</evidence>
<accession>A0A2A2LKH0</accession>
<comment type="caution">
    <text evidence="2">The sequence shown here is derived from an EMBL/GenBank/DDBJ whole genome shotgun (WGS) entry which is preliminary data.</text>
</comment>
<sequence length="105" mass="10345">MMNSPHPLSGLGGDTPAHGGPASVLGGHGPASILGGQGPGSVVGPSSILAPQSLVPGSHQARTFSQLVPGSRKLSEPPKPSIGTFFPLGGSYKEGFESFVDSGIG</sequence>
<gene>
    <name evidence="2" type="ORF">WR25_11948</name>
</gene>
<dbReference type="AlphaFoldDB" id="A0A2A2LKH0"/>
<evidence type="ECO:0000313" key="2">
    <source>
        <dbReference type="EMBL" id="PAV86558.1"/>
    </source>
</evidence>
<protein>
    <submittedName>
        <fullName evidence="2">Uncharacterized protein</fullName>
    </submittedName>
</protein>
<keyword evidence="3" id="KW-1185">Reference proteome</keyword>
<dbReference type="STRING" id="2018661.A0A2A2LKH0"/>
<feature type="region of interest" description="Disordered" evidence="1">
    <location>
        <begin position="67"/>
        <end position="86"/>
    </location>
</feature>
<dbReference type="EMBL" id="LIAE01006657">
    <property type="protein sequence ID" value="PAV86558.1"/>
    <property type="molecule type" value="Genomic_DNA"/>
</dbReference>
<evidence type="ECO:0000256" key="1">
    <source>
        <dbReference type="SAM" id="MobiDB-lite"/>
    </source>
</evidence>
<reference evidence="2 3" key="1">
    <citation type="journal article" date="2017" name="Curr. Biol.">
        <title>Genome architecture and evolution of a unichromosomal asexual nematode.</title>
        <authorList>
            <person name="Fradin H."/>
            <person name="Zegar C."/>
            <person name="Gutwein M."/>
            <person name="Lucas J."/>
            <person name="Kovtun M."/>
            <person name="Corcoran D."/>
            <person name="Baugh L.R."/>
            <person name="Kiontke K."/>
            <person name="Gunsalus K."/>
            <person name="Fitch D.H."/>
            <person name="Piano F."/>
        </authorList>
    </citation>
    <scope>NUCLEOTIDE SEQUENCE [LARGE SCALE GENOMIC DNA]</scope>
    <source>
        <strain evidence="2">PF1309</strain>
    </source>
</reference>
<feature type="region of interest" description="Disordered" evidence="1">
    <location>
        <begin position="1"/>
        <end position="56"/>
    </location>
</feature>